<dbReference type="Gene3D" id="3.40.30.10">
    <property type="entry name" value="Glutaredoxin"/>
    <property type="match status" value="1"/>
</dbReference>
<evidence type="ECO:0000313" key="6">
    <source>
        <dbReference type="EMBL" id="MCV9386327.1"/>
    </source>
</evidence>
<evidence type="ECO:0000256" key="3">
    <source>
        <dbReference type="ARBA" id="ARBA00023157"/>
    </source>
</evidence>
<dbReference type="SUPFAM" id="SSF52833">
    <property type="entry name" value="Thioredoxin-like"/>
    <property type="match status" value="1"/>
</dbReference>
<dbReference type="EMBL" id="JAOYOD010000001">
    <property type="protein sequence ID" value="MCV9386327.1"/>
    <property type="molecule type" value="Genomic_DNA"/>
</dbReference>
<gene>
    <name evidence="6" type="ORF">N7U62_06605</name>
</gene>
<keyword evidence="7" id="KW-1185">Reference proteome</keyword>
<comment type="subcellular location">
    <subcellularLocation>
        <location evidence="1">Cell envelope</location>
    </subcellularLocation>
</comment>
<dbReference type="PANTHER" id="PTHR42852">
    <property type="entry name" value="THIOL:DISULFIDE INTERCHANGE PROTEIN DSBE"/>
    <property type="match status" value="1"/>
</dbReference>
<sequence>MRNAVLFILGIALWSCSTKPEGAQIAGSYENPQESELVKIELVKNNELTVVDSFYLDQSGSFDRSVVLTEPSFLRLNFYNKHIVNMVLTNEDNVQLVKTEDNLDQPYRITGSKHTDYIYEVSQLKKDFEGKVQQLNDKFLEARNSGDMSALEDIKSEFLTMQKINNDAIKQEIWKMDNSISGILSTSFLNEEEEFSFLDSLAQKYEKQLPNSSYTADLTQKVNSMRNLAIGAEAPEISLPNPNGEIITLSSLRGKYVLIDFWAAWCRPCRMENPNVVKMYEKYHDKGFDILGVSLDRKKESWVQAIQQDGLNWNHVSDLQYFNSEAAQLYQINSIPATYLIDPEGKIIGKNLRGPVLEAKLEEIFG</sequence>
<dbReference type="Proteomes" id="UP001300692">
    <property type="component" value="Unassembled WGS sequence"/>
</dbReference>
<keyword evidence="3" id="KW-1015">Disulfide bond</keyword>
<dbReference type="InterPro" id="IPR050553">
    <property type="entry name" value="Thioredoxin_ResA/DsbE_sf"/>
</dbReference>
<dbReference type="PANTHER" id="PTHR42852:SF6">
    <property type="entry name" value="THIOL:DISULFIDE INTERCHANGE PROTEIN DSBE"/>
    <property type="match status" value="1"/>
</dbReference>
<dbReference type="InterPro" id="IPR036249">
    <property type="entry name" value="Thioredoxin-like_sf"/>
</dbReference>
<organism evidence="6 7">
    <name type="scientific">Reichenbachiella ulvae</name>
    <dbReference type="NCBI Taxonomy" id="2980104"/>
    <lineage>
        <taxon>Bacteria</taxon>
        <taxon>Pseudomonadati</taxon>
        <taxon>Bacteroidota</taxon>
        <taxon>Cytophagia</taxon>
        <taxon>Cytophagales</taxon>
        <taxon>Reichenbachiellaceae</taxon>
        <taxon>Reichenbachiella</taxon>
    </lineage>
</organism>
<evidence type="ECO:0000256" key="4">
    <source>
        <dbReference type="ARBA" id="ARBA00023284"/>
    </source>
</evidence>
<dbReference type="PROSITE" id="PS51352">
    <property type="entry name" value="THIOREDOXIN_2"/>
    <property type="match status" value="1"/>
</dbReference>
<dbReference type="CDD" id="cd02966">
    <property type="entry name" value="TlpA_like_family"/>
    <property type="match status" value="1"/>
</dbReference>
<dbReference type="InterPro" id="IPR000866">
    <property type="entry name" value="AhpC/TSA"/>
</dbReference>
<dbReference type="RefSeq" id="WP_264137109.1">
    <property type="nucleotide sequence ID" value="NZ_JAOYOD010000001.1"/>
</dbReference>
<evidence type="ECO:0000259" key="5">
    <source>
        <dbReference type="PROSITE" id="PS51352"/>
    </source>
</evidence>
<name>A0ABT3CRT0_9BACT</name>
<keyword evidence="4" id="KW-0676">Redox-active center</keyword>
<reference evidence="6 7" key="1">
    <citation type="submission" date="2022-10" db="EMBL/GenBank/DDBJ databases">
        <title>Comparative genomics and taxonomic characterization of three novel marine species of genus Reichenbachiella exhibiting antioxidant and polysaccharide degradation activities.</title>
        <authorList>
            <person name="Muhammad N."/>
            <person name="Lee Y.-J."/>
            <person name="Ko J."/>
            <person name="Kim S.-G."/>
        </authorList>
    </citation>
    <scope>NUCLEOTIDE SEQUENCE [LARGE SCALE GENOMIC DNA]</scope>
    <source>
        <strain evidence="6 7">ABR2-5</strain>
    </source>
</reference>
<dbReference type="InterPro" id="IPR013766">
    <property type="entry name" value="Thioredoxin_domain"/>
</dbReference>
<comment type="caution">
    <text evidence="6">The sequence shown here is derived from an EMBL/GenBank/DDBJ whole genome shotgun (WGS) entry which is preliminary data.</text>
</comment>
<evidence type="ECO:0000256" key="1">
    <source>
        <dbReference type="ARBA" id="ARBA00004196"/>
    </source>
</evidence>
<evidence type="ECO:0000313" key="7">
    <source>
        <dbReference type="Proteomes" id="UP001300692"/>
    </source>
</evidence>
<keyword evidence="2" id="KW-0201">Cytochrome c-type biogenesis</keyword>
<evidence type="ECO:0000256" key="2">
    <source>
        <dbReference type="ARBA" id="ARBA00022748"/>
    </source>
</evidence>
<dbReference type="Pfam" id="PF00578">
    <property type="entry name" value="AhpC-TSA"/>
    <property type="match status" value="1"/>
</dbReference>
<feature type="domain" description="Thioredoxin" evidence="5">
    <location>
        <begin position="228"/>
        <end position="366"/>
    </location>
</feature>
<accession>A0ABT3CRT0</accession>
<protein>
    <submittedName>
        <fullName evidence="6">TlpA family protein disulfide reductase</fullName>
    </submittedName>
</protein>
<proteinExistence type="predicted"/>